<reference evidence="2 3" key="1">
    <citation type="submission" date="2016-09" db="EMBL/GenBank/DDBJ databases">
        <title>Genome-resolved meta-omics ties microbial dynamics to process performance in biotechnology for thiocyanate degradation.</title>
        <authorList>
            <person name="Kantor R.S."/>
            <person name="Huddy R.J."/>
            <person name="Iyer R."/>
            <person name="Thomas B.C."/>
            <person name="Brown C.T."/>
            <person name="Anantharaman K."/>
            <person name="Tringe S."/>
            <person name="Hettich R.L."/>
            <person name="Harrison S.T."/>
            <person name="Banfield J.F."/>
        </authorList>
    </citation>
    <scope>NUCLEOTIDE SEQUENCE [LARGE SCALE GENOMIC DNA]</scope>
    <source>
        <strain evidence="2">59-99</strain>
    </source>
</reference>
<sequence length="167" mass="18276">MKFFAVVMAALVCSLSAYGQGPKGKEFGFGLIVGEPLGGTVKYWLNKENALVGDIGRSYFGNPRLQVDYLWHFDAFQSQVVKLYAGPGLGLGFGREGYGIWYKRGKDDVFYYRKDGDVGIAARAVFGLNVIPKRTPLEIFLEMGPNIGIVPGFGVAFDVAAGVRFYP</sequence>
<dbReference type="EMBL" id="MKVH01000024">
    <property type="protein sequence ID" value="OJX57264.1"/>
    <property type="molecule type" value="Genomic_DNA"/>
</dbReference>
<dbReference type="AlphaFoldDB" id="A0A1M3KYD3"/>
<accession>A0A1M3KYD3</accession>
<evidence type="ECO:0008006" key="4">
    <source>
        <dbReference type="Google" id="ProtNLM"/>
    </source>
</evidence>
<proteinExistence type="predicted"/>
<evidence type="ECO:0000313" key="2">
    <source>
        <dbReference type="EMBL" id="OJX57264.1"/>
    </source>
</evidence>
<name>A0A1M3KYD3_9BACT</name>
<organism evidence="2 3">
    <name type="scientific">Candidatus Kapaibacterium thiocyanatum</name>
    <dbReference type="NCBI Taxonomy" id="1895771"/>
    <lineage>
        <taxon>Bacteria</taxon>
        <taxon>Pseudomonadati</taxon>
        <taxon>Candidatus Kapaibacteriota</taxon>
        <taxon>Candidatus Kapaibacteriia</taxon>
        <taxon>Candidatus Kapaibacteriales</taxon>
        <taxon>Candidatus Kapaibacteriaceae</taxon>
        <taxon>Candidatus Kapaibacterium</taxon>
    </lineage>
</organism>
<gene>
    <name evidence="2" type="ORF">BGO89_12305</name>
</gene>
<comment type="caution">
    <text evidence="2">The sequence shown here is derived from an EMBL/GenBank/DDBJ whole genome shotgun (WGS) entry which is preliminary data.</text>
</comment>
<keyword evidence="1" id="KW-0732">Signal</keyword>
<evidence type="ECO:0000256" key="1">
    <source>
        <dbReference type="SAM" id="SignalP"/>
    </source>
</evidence>
<feature type="signal peptide" evidence="1">
    <location>
        <begin position="1"/>
        <end position="19"/>
    </location>
</feature>
<feature type="chain" id="PRO_5012341024" description="Outer membrane protein beta-barrel domain-containing protein" evidence="1">
    <location>
        <begin position="20"/>
        <end position="167"/>
    </location>
</feature>
<dbReference type="Proteomes" id="UP000184233">
    <property type="component" value="Unassembled WGS sequence"/>
</dbReference>
<dbReference type="STRING" id="1895771.BGO89_12305"/>
<protein>
    <recommendedName>
        <fullName evidence="4">Outer membrane protein beta-barrel domain-containing protein</fullName>
    </recommendedName>
</protein>
<evidence type="ECO:0000313" key="3">
    <source>
        <dbReference type="Proteomes" id="UP000184233"/>
    </source>
</evidence>